<dbReference type="EMBL" id="JBBKAM010000002">
    <property type="protein sequence ID" value="MEJ8640615.1"/>
    <property type="molecule type" value="Genomic_DNA"/>
</dbReference>
<evidence type="ECO:0000313" key="1">
    <source>
        <dbReference type="EMBL" id="MEJ8640615.1"/>
    </source>
</evidence>
<sequence length="54" mass="5604">MPGADGKWWRSTDARLSLTALIELPPAGTPGPAQVAACNCVDPQLLEVTGKRSG</sequence>
<protein>
    <submittedName>
        <fullName evidence="1">Uncharacterized protein</fullName>
    </submittedName>
</protein>
<name>A0ABU8TYD6_9ACTN</name>
<reference evidence="1 2" key="1">
    <citation type="submission" date="2024-03" db="EMBL/GenBank/DDBJ databases">
        <title>Novel Streptomyces species of biotechnological and ecological value are a feature of Machair soil.</title>
        <authorList>
            <person name="Prole J.R."/>
            <person name="Goodfellow M."/>
            <person name="Allenby N."/>
            <person name="Ward A.C."/>
        </authorList>
    </citation>
    <scope>NUCLEOTIDE SEQUENCE [LARGE SCALE GENOMIC DNA]</scope>
    <source>
        <strain evidence="1 2">MS1.HAVA.3</strain>
    </source>
</reference>
<accession>A0ABU8TYD6</accession>
<comment type="caution">
    <text evidence="1">The sequence shown here is derived from an EMBL/GenBank/DDBJ whole genome shotgun (WGS) entry which is preliminary data.</text>
</comment>
<organism evidence="1 2">
    <name type="scientific">Streptomyces caledonius</name>
    <dbReference type="NCBI Taxonomy" id="3134107"/>
    <lineage>
        <taxon>Bacteria</taxon>
        <taxon>Bacillati</taxon>
        <taxon>Actinomycetota</taxon>
        <taxon>Actinomycetes</taxon>
        <taxon>Kitasatosporales</taxon>
        <taxon>Streptomycetaceae</taxon>
        <taxon>Streptomyces</taxon>
    </lineage>
</organism>
<gene>
    <name evidence="1" type="ORF">WKI68_02500</name>
</gene>
<keyword evidence="2" id="KW-1185">Reference proteome</keyword>
<dbReference type="Proteomes" id="UP001382904">
    <property type="component" value="Unassembled WGS sequence"/>
</dbReference>
<proteinExistence type="predicted"/>
<evidence type="ECO:0000313" key="2">
    <source>
        <dbReference type="Proteomes" id="UP001382904"/>
    </source>
</evidence>